<dbReference type="Gene3D" id="3.30.830.10">
    <property type="entry name" value="Metalloenzyme, LuxS/M16 peptidase-like"/>
    <property type="match status" value="4"/>
</dbReference>
<evidence type="ECO:0008006" key="15">
    <source>
        <dbReference type="Google" id="ProtNLM"/>
    </source>
</evidence>
<feature type="domain" description="Peptidase M16 N-terminal" evidence="9">
    <location>
        <begin position="76"/>
        <end position="213"/>
    </location>
</feature>
<proteinExistence type="inferred from homology"/>
<gene>
    <name evidence="13" type="ORF">CCMP2556_LOCUS40933</name>
</gene>
<keyword evidence="5" id="KW-0862">Zinc</keyword>
<accession>A0ABP0Q862</accession>
<dbReference type="EMBL" id="CAXAMN010024139">
    <property type="protein sequence ID" value="CAK9084079.1"/>
    <property type="molecule type" value="Genomic_DNA"/>
</dbReference>
<dbReference type="SUPFAM" id="SSF63411">
    <property type="entry name" value="LuxS/MPP-like metallohydrolase"/>
    <property type="match status" value="4"/>
</dbReference>
<dbReference type="Pfam" id="PF22456">
    <property type="entry name" value="PqqF-like_C_4"/>
    <property type="match status" value="1"/>
</dbReference>
<feature type="domain" description="Coenzyme PQQ synthesis protein F-like C-terminal lobe" evidence="12">
    <location>
        <begin position="842"/>
        <end position="941"/>
    </location>
</feature>
<dbReference type="InterPro" id="IPR050626">
    <property type="entry name" value="Peptidase_M16"/>
</dbReference>
<organism evidence="13 14">
    <name type="scientific">Durusdinium trenchii</name>
    <dbReference type="NCBI Taxonomy" id="1381693"/>
    <lineage>
        <taxon>Eukaryota</taxon>
        <taxon>Sar</taxon>
        <taxon>Alveolata</taxon>
        <taxon>Dinophyceae</taxon>
        <taxon>Suessiales</taxon>
        <taxon>Symbiodiniaceae</taxon>
        <taxon>Durusdinium</taxon>
    </lineage>
</organism>
<dbReference type="PANTHER" id="PTHR43690">
    <property type="entry name" value="NARDILYSIN"/>
    <property type="match status" value="1"/>
</dbReference>
<sequence length="1027" mass="114721">MKLSSAWRGSTLRLAALLLVSYVDGAFLRPQRSLITTREAQDDAQIGNEMGDSIHVRKPKMDQRRYRHHTLTSGLRVLLVEDPHTQKSSYAMAVEVGSLEDPPDFQGLAHFCEHMVFLGSQKYPGEDEFSDKLAVYGGSNNAYTASDQTVYFAEVDDKGFEETFDIFAQFFIEPLFAPKMVDKEVNAVDSEHRKNMADASWRLIHLMKSQSNPQSPVSKFSTGNLETLKLEPEKAGKSLPKALQQFHQEHYCPSRMHLVIMRNASLEEQLQTVEKSFGVLRAGTCPPRPVYDHIPMFSRNLGNLGRRFNVPTDGAPQLWLMFPMPSLLGTYKAVPEAYINYALSHYGPGGLKALLKHEDLSLHYSTMLEATPAGTMLFLVFSLTSKGVAESDRIIDYAFAYFNAIKSHGVDQALIQKMQSLNQVMFDYQERSTSDSSVVTGLAGALPKVAPEDVLTGGALIDEVNLSLTRALLDAVHPRNMNVAWSVGSADERAQPGHLRHDRYYDFNYTEEPLKEELLQLWERAQGFGLEHPPSPAYVPEKLELIKEQRPTRTSPEKLEEAQGLQLWWLGLGGFKVPKAQVQMKLKFPRAVLSSPARAVLGALHVRLVNMALEEPSDAFQMCGVSYSLSSGSNGLSLTFSGFNEHLLALARLVLPRLSRAADSAAFEMARRQLILELQDVTSQQPYQHALEALEVVTVQHTFSRDTMLRAAQDEWAVSPTEHEAMLDEMFAEPELLVLVTGNIDQAQAKTFARESLQVLSAARHSGFWGPVAGLWDRFYSFLFGSGLAAPRSSKLEPLVLNLPKALEIRVANPIPQDVNSATVASYQFGVPSLSDRLRFSLISQIIDRPVFQTLRTEQQLGYVVFGFAAVHVDILEVRVLVQGFQESPDVVEGLIESTVYNLTHLFEEMSDDEFRQRKESLAVSLRTPPANLGELAGRVWPQIWDETYCFDKNAKELHLLEAISKPSLLEAWQEATGAKRLTVKLFGAGTAPGKAVSSEELEVISDVEHVAFAEDVPRWPHRYLCK</sequence>
<evidence type="ECO:0000256" key="5">
    <source>
        <dbReference type="ARBA" id="ARBA00022833"/>
    </source>
</evidence>
<evidence type="ECO:0000256" key="3">
    <source>
        <dbReference type="ARBA" id="ARBA00022723"/>
    </source>
</evidence>
<dbReference type="Pfam" id="PF05193">
    <property type="entry name" value="Peptidase_M16_C"/>
    <property type="match status" value="1"/>
</dbReference>
<dbReference type="Pfam" id="PF16187">
    <property type="entry name" value="Peptidase_M16_M"/>
    <property type="match status" value="1"/>
</dbReference>
<feature type="signal peptide" evidence="8">
    <location>
        <begin position="1"/>
        <end position="25"/>
    </location>
</feature>
<dbReference type="InterPro" id="IPR054734">
    <property type="entry name" value="PqqF-like_C_4"/>
</dbReference>
<dbReference type="PROSITE" id="PS00143">
    <property type="entry name" value="INSULINASE"/>
    <property type="match status" value="1"/>
</dbReference>
<evidence type="ECO:0000313" key="13">
    <source>
        <dbReference type="EMBL" id="CAK9084079.1"/>
    </source>
</evidence>
<evidence type="ECO:0000256" key="6">
    <source>
        <dbReference type="ARBA" id="ARBA00023049"/>
    </source>
</evidence>
<dbReference type="PANTHER" id="PTHR43690:SF18">
    <property type="entry name" value="INSULIN-DEGRADING ENZYME-RELATED"/>
    <property type="match status" value="1"/>
</dbReference>
<keyword evidence="4" id="KW-0378">Hydrolase</keyword>
<evidence type="ECO:0000313" key="14">
    <source>
        <dbReference type="Proteomes" id="UP001642484"/>
    </source>
</evidence>
<evidence type="ECO:0000256" key="8">
    <source>
        <dbReference type="SAM" id="SignalP"/>
    </source>
</evidence>
<dbReference type="InterPro" id="IPR011249">
    <property type="entry name" value="Metalloenz_LuxS/M16"/>
</dbReference>
<dbReference type="InterPro" id="IPR007863">
    <property type="entry name" value="Peptidase_M16_C"/>
</dbReference>
<evidence type="ECO:0000256" key="2">
    <source>
        <dbReference type="ARBA" id="ARBA00022670"/>
    </source>
</evidence>
<dbReference type="Pfam" id="PF00675">
    <property type="entry name" value="Peptidase_M16"/>
    <property type="match status" value="1"/>
</dbReference>
<evidence type="ECO:0000256" key="7">
    <source>
        <dbReference type="RuleBase" id="RU004447"/>
    </source>
</evidence>
<feature type="chain" id="PRO_5047004150" description="Insulin-degrading enzyme" evidence="8">
    <location>
        <begin position="26"/>
        <end position="1027"/>
    </location>
</feature>
<keyword evidence="2" id="KW-0645">Protease</keyword>
<evidence type="ECO:0000259" key="12">
    <source>
        <dbReference type="Pfam" id="PF22456"/>
    </source>
</evidence>
<evidence type="ECO:0000259" key="10">
    <source>
        <dbReference type="Pfam" id="PF05193"/>
    </source>
</evidence>
<dbReference type="InterPro" id="IPR001431">
    <property type="entry name" value="Pept_M16_Zn_BS"/>
</dbReference>
<evidence type="ECO:0000256" key="4">
    <source>
        <dbReference type="ARBA" id="ARBA00022801"/>
    </source>
</evidence>
<reference evidence="13 14" key="1">
    <citation type="submission" date="2024-02" db="EMBL/GenBank/DDBJ databases">
        <authorList>
            <person name="Chen Y."/>
            <person name="Shah S."/>
            <person name="Dougan E. K."/>
            <person name="Thang M."/>
            <person name="Chan C."/>
        </authorList>
    </citation>
    <scope>NUCLEOTIDE SEQUENCE [LARGE SCALE GENOMIC DNA]</scope>
</reference>
<dbReference type="InterPro" id="IPR032632">
    <property type="entry name" value="Peptidase_M16_M"/>
</dbReference>
<keyword evidence="6" id="KW-0482">Metalloprotease</keyword>
<name>A0ABP0Q862_9DINO</name>
<dbReference type="InterPro" id="IPR011765">
    <property type="entry name" value="Pept_M16_N"/>
</dbReference>
<evidence type="ECO:0000256" key="1">
    <source>
        <dbReference type="ARBA" id="ARBA00007261"/>
    </source>
</evidence>
<dbReference type="Proteomes" id="UP001642484">
    <property type="component" value="Unassembled WGS sequence"/>
</dbReference>
<evidence type="ECO:0000259" key="9">
    <source>
        <dbReference type="Pfam" id="PF00675"/>
    </source>
</evidence>
<keyword evidence="3" id="KW-0479">Metal-binding</keyword>
<keyword evidence="14" id="KW-1185">Reference proteome</keyword>
<keyword evidence="8" id="KW-0732">Signal</keyword>
<feature type="domain" description="Peptidase M16 middle/third" evidence="11">
    <location>
        <begin position="426"/>
        <end position="711"/>
    </location>
</feature>
<comment type="caution">
    <text evidence="13">The sequence shown here is derived from an EMBL/GenBank/DDBJ whole genome shotgun (WGS) entry which is preliminary data.</text>
</comment>
<evidence type="ECO:0000259" key="11">
    <source>
        <dbReference type="Pfam" id="PF16187"/>
    </source>
</evidence>
<feature type="domain" description="Peptidase M16 C-terminal" evidence="10">
    <location>
        <begin position="241"/>
        <end position="420"/>
    </location>
</feature>
<comment type="similarity">
    <text evidence="1 7">Belongs to the peptidase M16 family.</text>
</comment>
<protein>
    <recommendedName>
        <fullName evidence="15">Insulin-degrading enzyme</fullName>
    </recommendedName>
</protein>